<feature type="signal peptide" evidence="2">
    <location>
        <begin position="1"/>
        <end position="22"/>
    </location>
</feature>
<dbReference type="AlphaFoldDB" id="C6PYW4"/>
<gene>
    <name evidence="3" type="ORF">CcarbDRAFT_3981</name>
</gene>
<accession>C6PYW4</accession>
<name>C6PYW4_9CLOT</name>
<keyword evidence="2" id="KW-0732">Signal</keyword>
<feature type="chain" id="PRO_5039266253" evidence="2">
    <location>
        <begin position="23"/>
        <end position="66"/>
    </location>
</feature>
<dbReference type="RefSeq" id="WP_007062866.1">
    <property type="nucleotide sequence ID" value="NZ_ACVI01000085.1"/>
</dbReference>
<proteinExistence type="predicted"/>
<evidence type="ECO:0000256" key="2">
    <source>
        <dbReference type="SAM" id="SignalP"/>
    </source>
</evidence>
<feature type="compositionally biased region" description="Basic and acidic residues" evidence="1">
    <location>
        <begin position="41"/>
        <end position="51"/>
    </location>
</feature>
<dbReference type="EMBL" id="ACVI01000085">
    <property type="protein sequence ID" value="EET85547.1"/>
    <property type="molecule type" value="Genomic_DNA"/>
</dbReference>
<feature type="region of interest" description="Disordered" evidence="1">
    <location>
        <begin position="36"/>
        <end position="66"/>
    </location>
</feature>
<reference evidence="3 4" key="1">
    <citation type="submission" date="2009-06" db="EMBL/GenBank/DDBJ databases">
        <title>The draft genome of Clostridium carboxidivorans P7.</title>
        <authorList>
            <consortium name="US DOE Joint Genome Institute (JGI-PGF)"/>
            <person name="Lucas S."/>
            <person name="Copeland A."/>
            <person name="Lapidus A."/>
            <person name="Glavina del Rio T."/>
            <person name="Tice H."/>
            <person name="Bruce D."/>
            <person name="Goodwin L."/>
            <person name="Pitluck S."/>
            <person name="Larimer F."/>
            <person name="Land M.L."/>
            <person name="Hauser L."/>
            <person name="Hemme C.L."/>
        </authorList>
    </citation>
    <scope>NUCLEOTIDE SEQUENCE [LARGE SCALE GENOMIC DNA]</scope>
    <source>
        <strain evidence="3 4">P7</strain>
    </source>
</reference>
<organism evidence="3 4">
    <name type="scientific">Clostridium carboxidivorans P7</name>
    <dbReference type="NCBI Taxonomy" id="536227"/>
    <lineage>
        <taxon>Bacteria</taxon>
        <taxon>Bacillati</taxon>
        <taxon>Bacillota</taxon>
        <taxon>Clostridia</taxon>
        <taxon>Eubacteriales</taxon>
        <taxon>Clostridiaceae</taxon>
        <taxon>Clostridium</taxon>
    </lineage>
</organism>
<keyword evidence="4" id="KW-1185">Reference proteome</keyword>
<protein>
    <submittedName>
        <fullName evidence="3">Uncharacterized protein</fullName>
    </submittedName>
</protein>
<comment type="caution">
    <text evidence="3">The sequence shown here is derived from an EMBL/GenBank/DDBJ whole genome shotgun (WGS) entry which is preliminary data.</text>
</comment>
<evidence type="ECO:0000313" key="4">
    <source>
        <dbReference type="Proteomes" id="UP000004198"/>
    </source>
</evidence>
<dbReference type="Proteomes" id="UP000004198">
    <property type="component" value="Unassembled WGS sequence"/>
</dbReference>
<evidence type="ECO:0000313" key="3">
    <source>
        <dbReference type="EMBL" id="EET85547.1"/>
    </source>
</evidence>
<sequence>MKKTIILSFILTCIFIFAPAFMVQFDDNSQGKVNTETLNKNNDKSNLDKKTLNNSNDKNNLDKKRL</sequence>
<evidence type="ECO:0000256" key="1">
    <source>
        <dbReference type="SAM" id="MobiDB-lite"/>
    </source>
</evidence>